<dbReference type="HAMAP" id="MF_00144">
    <property type="entry name" value="tRNA_thiouridyl_MnmA"/>
    <property type="match status" value="1"/>
</dbReference>
<keyword evidence="6 9" id="KW-0694">RNA-binding</keyword>
<comment type="similarity">
    <text evidence="9">Belongs to the MnmA/TRMU family.</text>
</comment>
<dbReference type="Gene3D" id="2.30.30.280">
    <property type="entry name" value="Adenine nucleotide alpha hydrolases-like domains"/>
    <property type="match status" value="1"/>
</dbReference>
<accession>A0ABR7F7W5</accession>
<dbReference type="InterPro" id="IPR046884">
    <property type="entry name" value="MnmA-like_central"/>
</dbReference>
<keyword evidence="7" id="KW-1015">Disulfide bond</keyword>
<dbReference type="PANTHER" id="PTHR11933:SF5">
    <property type="entry name" value="MITOCHONDRIAL TRNA-SPECIFIC 2-THIOURIDYLASE 1"/>
    <property type="match status" value="1"/>
</dbReference>
<dbReference type="Gene3D" id="2.40.30.10">
    <property type="entry name" value="Translation factors"/>
    <property type="match status" value="1"/>
</dbReference>
<dbReference type="EMBL" id="JACOOZ010000012">
    <property type="protein sequence ID" value="MBC5668950.1"/>
    <property type="molecule type" value="Genomic_DNA"/>
</dbReference>
<sequence>MKKALVAMSGGVDSSVAAVFMKENGYDTIGVTMKLYDNEDINMSREKTCCSLSDIEDARSVAFNVGIPYYVFNFKAEFKEMVIDKFVNCYKCGMTPNPCIDCNRYLKFTELYRRAEALGCDVIVTGHYARVKFDENTGKYQLLKGIDDTKDQSYVLYHMTQEQLAHTIFPLGEYTKDEIREIAEKHHLVNAAKHDSQDICFIPDGNHKKFIEQYSHKKIGPGNFLDVNGKVIGKHNGYYRYTVGQRKGINVKREGKHYVLEIRPETNEVVVGRNKDLYTNELIATDFNWISGESPKEPVKVSGRTRYHQPLTKGTASVLENGDVKVVFDEAIRAITKGQSVVLYDGDAVLGGGTIIKTDVNEN</sequence>
<evidence type="ECO:0000259" key="11">
    <source>
        <dbReference type="Pfam" id="PF20259"/>
    </source>
</evidence>
<dbReference type="Gene3D" id="3.40.50.620">
    <property type="entry name" value="HUPs"/>
    <property type="match status" value="1"/>
</dbReference>
<proteinExistence type="inferred from homology"/>
<dbReference type="InterPro" id="IPR023382">
    <property type="entry name" value="MnmA-like_central_sf"/>
</dbReference>
<dbReference type="Pfam" id="PF20258">
    <property type="entry name" value="tRNA_Me_trans_C"/>
    <property type="match status" value="1"/>
</dbReference>
<keyword evidence="5 9" id="KW-0067">ATP-binding</keyword>
<dbReference type="GO" id="GO:0103016">
    <property type="term" value="F:tRNA-uridine 2-sulfurtransferase activity"/>
    <property type="evidence" value="ECO:0007669"/>
    <property type="project" value="UniProtKB-EC"/>
</dbReference>
<comment type="subcellular location">
    <subcellularLocation>
        <location evidence="9">Cytoplasm</location>
    </subcellularLocation>
</comment>
<keyword evidence="13" id="KW-1185">Reference proteome</keyword>
<keyword evidence="2 9" id="KW-0808">Transferase</keyword>
<dbReference type="PANTHER" id="PTHR11933">
    <property type="entry name" value="TRNA 5-METHYLAMINOMETHYL-2-THIOURIDYLATE -METHYLTRANSFERASE"/>
    <property type="match status" value="1"/>
</dbReference>
<evidence type="ECO:0000256" key="5">
    <source>
        <dbReference type="ARBA" id="ARBA00022840"/>
    </source>
</evidence>
<evidence type="ECO:0000313" key="13">
    <source>
        <dbReference type="Proteomes" id="UP000597877"/>
    </source>
</evidence>
<dbReference type="Proteomes" id="UP000597877">
    <property type="component" value="Unassembled WGS sequence"/>
</dbReference>
<dbReference type="NCBIfam" id="NF001138">
    <property type="entry name" value="PRK00143.1"/>
    <property type="match status" value="1"/>
</dbReference>
<feature type="binding site" evidence="9">
    <location>
        <begin position="7"/>
        <end position="14"/>
    </location>
    <ligand>
        <name>ATP</name>
        <dbReference type="ChEBI" id="CHEBI:30616"/>
    </ligand>
</feature>
<comment type="caution">
    <text evidence="9">Lacks conserved residue(s) required for the propagation of feature annotation.</text>
</comment>
<dbReference type="RefSeq" id="WP_021952916.1">
    <property type="nucleotide sequence ID" value="NZ_JACOOZ010000012.1"/>
</dbReference>
<evidence type="ECO:0000256" key="7">
    <source>
        <dbReference type="ARBA" id="ARBA00023157"/>
    </source>
</evidence>
<evidence type="ECO:0000313" key="12">
    <source>
        <dbReference type="EMBL" id="MBC5668950.1"/>
    </source>
</evidence>
<protein>
    <recommendedName>
        <fullName evidence="9">tRNA-specific 2-thiouridylase MnmA</fullName>
        <ecNumber evidence="9">2.8.1.13</ecNumber>
    </recommendedName>
</protein>
<dbReference type="InterPro" id="IPR046885">
    <property type="entry name" value="MnmA-like_C"/>
</dbReference>
<feature type="region of interest" description="Interaction with tRNA" evidence="9">
    <location>
        <begin position="306"/>
        <end position="307"/>
    </location>
</feature>
<evidence type="ECO:0000256" key="4">
    <source>
        <dbReference type="ARBA" id="ARBA00022741"/>
    </source>
</evidence>
<feature type="domain" description="tRNA-specific 2-thiouridylase MnmA-like central" evidence="11">
    <location>
        <begin position="208"/>
        <end position="273"/>
    </location>
</feature>
<comment type="catalytic activity">
    <reaction evidence="8 9">
        <text>S-sulfanyl-L-cysteinyl-[protein] + uridine(34) in tRNA + AH2 + ATP = 2-thiouridine(34) in tRNA + L-cysteinyl-[protein] + A + AMP + diphosphate + H(+)</text>
        <dbReference type="Rhea" id="RHEA:47032"/>
        <dbReference type="Rhea" id="RHEA-COMP:10131"/>
        <dbReference type="Rhea" id="RHEA-COMP:11726"/>
        <dbReference type="Rhea" id="RHEA-COMP:11727"/>
        <dbReference type="Rhea" id="RHEA-COMP:11728"/>
        <dbReference type="ChEBI" id="CHEBI:13193"/>
        <dbReference type="ChEBI" id="CHEBI:15378"/>
        <dbReference type="ChEBI" id="CHEBI:17499"/>
        <dbReference type="ChEBI" id="CHEBI:29950"/>
        <dbReference type="ChEBI" id="CHEBI:30616"/>
        <dbReference type="ChEBI" id="CHEBI:33019"/>
        <dbReference type="ChEBI" id="CHEBI:61963"/>
        <dbReference type="ChEBI" id="CHEBI:65315"/>
        <dbReference type="ChEBI" id="CHEBI:87170"/>
        <dbReference type="ChEBI" id="CHEBI:456215"/>
        <dbReference type="EC" id="2.8.1.13"/>
    </reaction>
</comment>
<feature type="site" description="Interaction with tRNA" evidence="9">
    <location>
        <position position="127"/>
    </location>
</feature>
<evidence type="ECO:0000256" key="9">
    <source>
        <dbReference type="HAMAP-Rule" id="MF_00144"/>
    </source>
</evidence>
<evidence type="ECO:0000256" key="8">
    <source>
        <dbReference type="ARBA" id="ARBA00051542"/>
    </source>
</evidence>
<keyword evidence="3 9" id="KW-0819">tRNA processing</keyword>
<evidence type="ECO:0000256" key="2">
    <source>
        <dbReference type="ARBA" id="ARBA00022679"/>
    </source>
</evidence>
<feature type="domain" description="tRNA-specific 2-thiouridylase MnmA-like C-terminal" evidence="10">
    <location>
        <begin position="280"/>
        <end position="355"/>
    </location>
</feature>
<dbReference type="CDD" id="cd01998">
    <property type="entry name" value="MnmA_TRMU-like"/>
    <property type="match status" value="1"/>
</dbReference>
<name>A0ABR7F7W5_9FIRM</name>
<feature type="region of interest" description="Interaction with tRNA" evidence="9">
    <location>
        <begin position="150"/>
        <end position="152"/>
    </location>
</feature>
<evidence type="ECO:0000256" key="3">
    <source>
        <dbReference type="ARBA" id="ARBA00022694"/>
    </source>
</evidence>
<feature type="site" description="Interaction with tRNA" evidence="9">
    <location>
        <position position="339"/>
    </location>
</feature>
<keyword evidence="1 9" id="KW-0820">tRNA-binding</keyword>
<dbReference type="NCBIfam" id="TIGR00420">
    <property type="entry name" value="trmU"/>
    <property type="match status" value="1"/>
</dbReference>
<comment type="caution">
    <text evidence="12">The sequence shown here is derived from an EMBL/GenBank/DDBJ whole genome shotgun (WGS) entry which is preliminary data.</text>
</comment>
<dbReference type="SUPFAM" id="SSF52402">
    <property type="entry name" value="Adenine nucleotide alpha hydrolases-like"/>
    <property type="match status" value="1"/>
</dbReference>
<evidence type="ECO:0000256" key="1">
    <source>
        <dbReference type="ARBA" id="ARBA00022555"/>
    </source>
</evidence>
<feature type="active site" description="Nucleophile" evidence="9">
    <location>
        <position position="102"/>
    </location>
</feature>
<gene>
    <name evidence="9 12" type="primary">mnmA</name>
    <name evidence="12" type="ORF">H8S00_13360</name>
</gene>
<keyword evidence="4 9" id="KW-0547">Nucleotide-binding</keyword>
<dbReference type="Pfam" id="PF03054">
    <property type="entry name" value="tRNA_Me_trans"/>
    <property type="match status" value="1"/>
</dbReference>
<feature type="active site" description="Cysteine persulfide intermediate" evidence="9">
    <location>
        <position position="200"/>
    </location>
</feature>
<keyword evidence="9" id="KW-0963">Cytoplasm</keyword>
<organism evidence="12 13">
    <name type="scientific">Eubacterium segne</name>
    <dbReference type="NCBI Taxonomy" id="2763045"/>
    <lineage>
        <taxon>Bacteria</taxon>
        <taxon>Bacillati</taxon>
        <taxon>Bacillota</taxon>
        <taxon>Clostridia</taxon>
        <taxon>Eubacteriales</taxon>
        <taxon>Eubacteriaceae</taxon>
        <taxon>Eubacterium</taxon>
    </lineage>
</organism>
<feature type="binding site" evidence="9">
    <location>
        <position position="33"/>
    </location>
    <ligand>
        <name>ATP</name>
        <dbReference type="ChEBI" id="CHEBI:30616"/>
    </ligand>
</feature>
<dbReference type="EC" id="2.8.1.13" evidence="9"/>
<dbReference type="InterPro" id="IPR004506">
    <property type="entry name" value="MnmA-like"/>
</dbReference>
<evidence type="ECO:0000259" key="10">
    <source>
        <dbReference type="Pfam" id="PF20258"/>
    </source>
</evidence>
<feature type="binding site" evidence="9">
    <location>
        <position position="126"/>
    </location>
    <ligand>
        <name>ATP</name>
        <dbReference type="ChEBI" id="CHEBI:30616"/>
    </ligand>
</feature>
<dbReference type="Pfam" id="PF20259">
    <property type="entry name" value="tRNA_Me_trans_M"/>
    <property type="match status" value="1"/>
</dbReference>
<comment type="function">
    <text evidence="9">Catalyzes the 2-thiolation of uridine at the wobble position (U34) of tRNA, leading to the formation of s(2)U34.</text>
</comment>
<dbReference type="InterPro" id="IPR014729">
    <property type="entry name" value="Rossmann-like_a/b/a_fold"/>
</dbReference>
<reference evidence="12 13" key="1">
    <citation type="submission" date="2020-08" db="EMBL/GenBank/DDBJ databases">
        <title>Genome public.</title>
        <authorList>
            <person name="Liu C."/>
            <person name="Sun Q."/>
        </authorList>
    </citation>
    <scope>NUCLEOTIDE SEQUENCE [LARGE SCALE GENOMIC DNA]</scope>
    <source>
        <strain evidence="12 13">BX4</strain>
    </source>
</reference>
<evidence type="ECO:0000256" key="6">
    <source>
        <dbReference type="ARBA" id="ARBA00022884"/>
    </source>
</evidence>